<evidence type="ECO:0000313" key="1">
    <source>
        <dbReference type="EMBL" id="MDR6211028.1"/>
    </source>
</evidence>
<keyword evidence="2" id="KW-1185">Reference proteome</keyword>
<accession>A0ACC6IK27</accession>
<dbReference type="EMBL" id="JAVIZJ010000007">
    <property type="protein sequence ID" value="MDR6211028.1"/>
    <property type="molecule type" value="Genomic_DNA"/>
</dbReference>
<protein>
    <submittedName>
        <fullName evidence="1">Uncharacterized protein</fullName>
    </submittedName>
</protein>
<organism evidence="1 2">
    <name type="scientific">Nocardioides zeae</name>
    <dbReference type="NCBI Taxonomy" id="1457234"/>
    <lineage>
        <taxon>Bacteria</taxon>
        <taxon>Bacillati</taxon>
        <taxon>Actinomycetota</taxon>
        <taxon>Actinomycetes</taxon>
        <taxon>Propionibacteriales</taxon>
        <taxon>Nocardioidaceae</taxon>
        <taxon>Nocardioides</taxon>
    </lineage>
</organism>
<dbReference type="Proteomes" id="UP001261666">
    <property type="component" value="Unassembled WGS sequence"/>
</dbReference>
<evidence type="ECO:0000313" key="2">
    <source>
        <dbReference type="Proteomes" id="UP001261666"/>
    </source>
</evidence>
<name>A0ACC6IK27_9ACTN</name>
<comment type="caution">
    <text evidence="1">The sequence shown here is derived from an EMBL/GenBank/DDBJ whole genome shotgun (WGS) entry which is preliminary data.</text>
</comment>
<reference evidence="1" key="1">
    <citation type="submission" date="2023-08" db="EMBL/GenBank/DDBJ databases">
        <title>Functional and genomic diversity of the sorghum phyllosphere microbiome.</title>
        <authorList>
            <person name="Shade A."/>
        </authorList>
    </citation>
    <scope>NUCLEOTIDE SEQUENCE</scope>
    <source>
        <strain evidence="1">SORGH_AS_0885</strain>
    </source>
</reference>
<gene>
    <name evidence="1" type="ORF">QE364_002747</name>
</gene>
<sequence>MRFTGAVPSPASDLVVVRRGALVVLGIVAPVVTLLGVALLLGSGNGVVLVPGLLLCVALAGGVAQERAYAALERHPPVPTLVVLRGGEPALFLPRDGAVVRNVTRMLLGAGVTLLIGAVLALVAAHWVLASVCGLIGIALVVVASPGRDTAGGVWLTPHRIIAEHLGTTWEVPWTAVAGVDPAETLGIRVHEGARPVVDRHGPPVRSWRVRPLTVSTHRLAGGAVTAAYVVGRAAADPRFRAGLGTPGSLPPMV</sequence>
<proteinExistence type="predicted"/>